<dbReference type="InterPro" id="IPR017550">
    <property type="entry name" value="Formylmethanofuran_DH_suC"/>
</dbReference>
<protein>
    <submittedName>
        <fullName evidence="1">Formylmethanofuran dehydrogenase subunit C</fullName>
    </submittedName>
</protein>
<organism evidence="1 2">
    <name type="scientific">Thioploca ingrica</name>
    <dbReference type="NCBI Taxonomy" id="40754"/>
    <lineage>
        <taxon>Bacteria</taxon>
        <taxon>Pseudomonadati</taxon>
        <taxon>Pseudomonadota</taxon>
        <taxon>Gammaproteobacteria</taxon>
        <taxon>Thiotrichales</taxon>
        <taxon>Thiotrichaceae</taxon>
        <taxon>Thioploca</taxon>
    </lineage>
</organism>
<dbReference type="PANTHER" id="PTHR39673:SF5">
    <property type="entry name" value="TUNGSTEN-CONTAINING FORMYLMETHANOFURAN DEHYDROGENASE 2 SUBUNIT C"/>
    <property type="match status" value="1"/>
</dbReference>
<dbReference type="PANTHER" id="PTHR39673">
    <property type="entry name" value="TUNGSTEN FORMYLMETHANOFURAN DEHYDROGENASE, SUBUNIT C (FWDC)"/>
    <property type="match status" value="1"/>
</dbReference>
<dbReference type="STRING" id="40754.THII_0587"/>
<dbReference type="AlphaFoldDB" id="A0A090ADK0"/>
<evidence type="ECO:0000313" key="1">
    <source>
        <dbReference type="EMBL" id="BAP54884.1"/>
    </source>
</evidence>
<proteinExistence type="predicted"/>
<sequence>MTPLTFTLKTVPPQRVDLSNLVPHLLTHLSLTDIAALPLPCGNRTLRVDNLFEITGTNPETLLFYNTCNTLDSIGNNMQGGIIRVHGEVGAYLGQNMKGGEISVFGNSGVYVAAGMSGGELYIHGNAGSFLAAARPGETMGLRGGRVIVTGQAGDRVGDKMRRGMVLVEGNVGDYCGTRMIAGTIAVFGQAGHYTGFGMHRGTLLLSQPPIHLPVTFNECGQYDLLFLRLLAQVLYYSNSPKRTFLSRPVHRFVGDMACQGKGELLILSAVKPT</sequence>
<dbReference type="NCBIfam" id="TIGR03122">
    <property type="entry name" value="one_C_dehyd_C"/>
    <property type="match status" value="1"/>
</dbReference>
<name>A0A090ADK0_9GAMM</name>
<dbReference type="GO" id="GO:0015948">
    <property type="term" value="P:methanogenesis"/>
    <property type="evidence" value="ECO:0007669"/>
    <property type="project" value="InterPro"/>
</dbReference>
<accession>A0A090ADK0</accession>
<dbReference type="InterPro" id="IPR036485">
    <property type="entry name" value="Glu_synth_asu_C_sf"/>
</dbReference>
<dbReference type="GO" id="GO:0046914">
    <property type="term" value="F:transition metal ion binding"/>
    <property type="evidence" value="ECO:0007669"/>
    <property type="project" value="InterPro"/>
</dbReference>
<dbReference type="Proteomes" id="UP000031623">
    <property type="component" value="Chromosome"/>
</dbReference>
<dbReference type="OrthoDB" id="8562860at2"/>
<gene>
    <name evidence="1" type="ORF">THII_0587</name>
</gene>
<reference evidence="1 2" key="1">
    <citation type="journal article" date="2014" name="ISME J.">
        <title>Ecophysiology of Thioploca ingrica as revealed by the complete genome sequence supplemented with proteomic evidence.</title>
        <authorList>
            <person name="Kojima H."/>
            <person name="Ogura Y."/>
            <person name="Yamamoto N."/>
            <person name="Togashi T."/>
            <person name="Mori H."/>
            <person name="Watanabe T."/>
            <person name="Nemoto F."/>
            <person name="Kurokawa K."/>
            <person name="Hayashi T."/>
            <person name="Fukui M."/>
        </authorList>
    </citation>
    <scope>NUCLEOTIDE SEQUENCE [LARGE SCALE GENOMIC DNA]</scope>
</reference>
<dbReference type="GO" id="GO:0018493">
    <property type="term" value="F:formylmethanofuran dehydrogenase activity"/>
    <property type="evidence" value="ECO:0007669"/>
    <property type="project" value="InterPro"/>
</dbReference>
<dbReference type="KEGG" id="tig:THII_0587"/>
<evidence type="ECO:0000313" key="2">
    <source>
        <dbReference type="Proteomes" id="UP000031623"/>
    </source>
</evidence>
<keyword evidence="2" id="KW-1185">Reference proteome</keyword>
<dbReference type="SUPFAM" id="SSF69336">
    <property type="entry name" value="Alpha subunit of glutamate synthase, C-terminal domain"/>
    <property type="match status" value="1"/>
</dbReference>
<dbReference type="EMBL" id="AP014633">
    <property type="protein sequence ID" value="BAP54884.1"/>
    <property type="molecule type" value="Genomic_DNA"/>
</dbReference>
<dbReference type="HOGENOM" id="CLU_072248_1_0_6"/>
<dbReference type="Gene3D" id="2.160.20.60">
    <property type="entry name" value="Glutamate synthase, alpha subunit, C-terminal domain"/>
    <property type="match status" value="1"/>
</dbReference>